<name>A0AA50QB14_9GAMM</name>
<evidence type="ECO:0000313" key="2">
    <source>
        <dbReference type="Proteomes" id="UP001223802"/>
    </source>
</evidence>
<keyword evidence="2" id="KW-1185">Reference proteome</keyword>
<dbReference type="EMBL" id="CP118224">
    <property type="protein sequence ID" value="WMC09684.1"/>
    <property type="molecule type" value="Genomic_DNA"/>
</dbReference>
<evidence type="ECO:0000313" key="1">
    <source>
        <dbReference type="EMBL" id="WMC09684.1"/>
    </source>
</evidence>
<dbReference type="RefSeq" id="WP_306760886.1">
    <property type="nucleotide sequence ID" value="NZ_CP118224.1"/>
</dbReference>
<gene>
    <name evidence="1" type="ORF">PU634_11210</name>
</gene>
<dbReference type="AlphaFoldDB" id="A0AA50QB14"/>
<accession>A0AA50QB14</accession>
<reference evidence="1 2" key="1">
    <citation type="submission" date="2023-02" db="EMBL/GenBank/DDBJ databases">
        <title>Complete genome sequence of a novel bacterium Oceanimonas sp. NTOU-MSR1 isolated from marine coast sediment.</title>
        <authorList>
            <person name="Yang H.-T."/>
            <person name="Chen Y.-L."/>
            <person name="Ho Y.-N."/>
        </authorList>
    </citation>
    <scope>NUCLEOTIDE SEQUENCE [LARGE SCALE GENOMIC DNA]</scope>
    <source>
        <strain evidence="1 2">NTOU-MSR1</strain>
    </source>
</reference>
<sequence length="179" mass="20349">MNHLLGTMLSMVFLVQSSSAMEVEWTYKDWKVTRHDNSQMISYSSHGDVVWGREFGFSKHKGDCDNDTLLMYWSSENSKISTLKGRELPMLFQVDNTRFGLNAPLVSTAELTPNTLIMILSYIKATPTLVELLSKGQNIDVSVLYPDVFTQENDITRDSFSLNGFTASRLKAQEYCQQL</sequence>
<proteinExistence type="predicted"/>
<protein>
    <submittedName>
        <fullName evidence="1">Uncharacterized protein</fullName>
    </submittedName>
</protein>
<dbReference type="KEGG" id="ope:PU634_11210"/>
<organism evidence="1 2">
    <name type="scientific">Oceanimonas pelagia</name>
    <dbReference type="NCBI Taxonomy" id="3028314"/>
    <lineage>
        <taxon>Bacteria</taxon>
        <taxon>Pseudomonadati</taxon>
        <taxon>Pseudomonadota</taxon>
        <taxon>Gammaproteobacteria</taxon>
        <taxon>Aeromonadales</taxon>
        <taxon>Aeromonadaceae</taxon>
        <taxon>Oceanimonas</taxon>
    </lineage>
</organism>
<dbReference type="Proteomes" id="UP001223802">
    <property type="component" value="Chromosome"/>
</dbReference>